<dbReference type="SUPFAM" id="SSF48452">
    <property type="entry name" value="TPR-like"/>
    <property type="match status" value="1"/>
</dbReference>
<feature type="repeat" description="TPR" evidence="3">
    <location>
        <begin position="442"/>
        <end position="475"/>
    </location>
</feature>
<evidence type="ECO:0000313" key="5">
    <source>
        <dbReference type="EMBL" id="HGZ44184.1"/>
    </source>
</evidence>
<dbReference type="AlphaFoldDB" id="A0A832I3M3"/>
<keyword evidence="4" id="KW-1133">Transmembrane helix</keyword>
<feature type="transmembrane region" description="Helical" evidence="4">
    <location>
        <begin position="146"/>
        <end position="167"/>
    </location>
</feature>
<keyword evidence="4" id="KW-0472">Membrane</keyword>
<feature type="transmembrane region" description="Helical" evidence="4">
    <location>
        <begin position="123"/>
        <end position="140"/>
    </location>
</feature>
<keyword evidence="2 3" id="KW-0802">TPR repeat</keyword>
<dbReference type="InterPro" id="IPR019734">
    <property type="entry name" value="TPR_rpt"/>
</dbReference>
<keyword evidence="4" id="KW-0812">Transmembrane</keyword>
<dbReference type="EMBL" id="DSQF01000025">
    <property type="protein sequence ID" value="HGZ44184.1"/>
    <property type="molecule type" value="Genomic_DNA"/>
</dbReference>
<dbReference type="InterPro" id="IPR011990">
    <property type="entry name" value="TPR-like_helical_dom_sf"/>
</dbReference>
<organism evidence="5">
    <name type="scientific">Eiseniibacteriota bacterium</name>
    <dbReference type="NCBI Taxonomy" id="2212470"/>
    <lineage>
        <taxon>Bacteria</taxon>
        <taxon>Candidatus Eiseniibacteriota</taxon>
    </lineage>
</organism>
<evidence type="ECO:0000256" key="4">
    <source>
        <dbReference type="SAM" id="Phobius"/>
    </source>
</evidence>
<sequence length="560" mass="59032">MRVVRGVLRTRGADPARWLLPAAVFAVVAAGYARALGHPFHFDDFEWIRDNPALRPPPDPAAVWAFRPGRVVPDLTFALGLWLAGPSPGWLRAVNVAIHAAAALLVGWIAGELARRHGAPRRAPAVTAIAALLFAAHPLATQAVTYLTQRITSLAALAMLGAVAAYLRARRGGSARWWLASWGCGLLAAFSKEMSVALPALLALLEVSLRRAAAPGRASWARLAPFLAIVPLVLWTASAPLGPEGRRSMGLGEAGTYGRLEYALTQLTVVPRYLALAAWPAGQHLDPWVEPRSAPDAAVLAGAALLAALTAAALRAWRRAPLAALGWGWFLLALAPESSVVPIRDLMMEHRAYLPLAGLCWAAADALARLARAGDAVPAAAPGAARGRPGPGGRARARAAFAAAAVAALVALLTAATHLRNTVWADELALWGDAARKSPRSARARNNHGLALEAAGRVDEAAREFRAALLLEPRHVFARVNLGRLYGRAGRPDEAIAVLEEALALAPGHPLVLNNLATAWWAKGDTARAARLYLAALAADPTAPWPRANLARLRAGLPAP</sequence>
<feature type="transmembrane region" description="Helical" evidence="4">
    <location>
        <begin position="90"/>
        <end position="111"/>
    </location>
</feature>
<feature type="transmembrane region" description="Helical" evidence="4">
    <location>
        <begin position="297"/>
        <end position="317"/>
    </location>
</feature>
<keyword evidence="1" id="KW-0677">Repeat</keyword>
<feature type="transmembrane region" description="Helical" evidence="4">
    <location>
        <begin position="223"/>
        <end position="241"/>
    </location>
</feature>
<proteinExistence type="predicted"/>
<feature type="transmembrane region" description="Helical" evidence="4">
    <location>
        <begin position="323"/>
        <end position="343"/>
    </location>
</feature>
<evidence type="ECO:0000256" key="2">
    <source>
        <dbReference type="ARBA" id="ARBA00022803"/>
    </source>
</evidence>
<dbReference type="InterPro" id="IPR052346">
    <property type="entry name" value="O-mannosyl-transferase_TMTC"/>
</dbReference>
<reference evidence="5" key="1">
    <citation type="journal article" date="2020" name="mSystems">
        <title>Genome- and Community-Level Interaction Insights into Carbon Utilization and Element Cycling Functions of Hydrothermarchaeota in Hydrothermal Sediment.</title>
        <authorList>
            <person name="Zhou Z."/>
            <person name="Liu Y."/>
            <person name="Xu W."/>
            <person name="Pan J."/>
            <person name="Luo Z.H."/>
            <person name="Li M."/>
        </authorList>
    </citation>
    <scope>NUCLEOTIDE SEQUENCE [LARGE SCALE GENOMIC DNA]</scope>
    <source>
        <strain evidence="5">SpSt-381</strain>
    </source>
</reference>
<dbReference type="SMART" id="SM00028">
    <property type="entry name" value="TPR"/>
    <property type="match status" value="3"/>
</dbReference>
<evidence type="ECO:0000256" key="1">
    <source>
        <dbReference type="ARBA" id="ARBA00022737"/>
    </source>
</evidence>
<evidence type="ECO:0000256" key="3">
    <source>
        <dbReference type="PROSITE-ProRule" id="PRU00339"/>
    </source>
</evidence>
<comment type="caution">
    <text evidence="5">The sequence shown here is derived from an EMBL/GenBank/DDBJ whole genome shotgun (WGS) entry which is preliminary data.</text>
</comment>
<gene>
    <name evidence="5" type="ORF">ENR23_12355</name>
</gene>
<dbReference type="PANTHER" id="PTHR44227">
    <property type="match status" value="1"/>
</dbReference>
<accession>A0A832I3M3</accession>
<dbReference type="Gene3D" id="1.25.40.10">
    <property type="entry name" value="Tetratricopeptide repeat domain"/>
    <property type="match status" value="1"/>
</dbReference>
<protein>
    <submittedName>
        <fullName evidence="5">Tetratricopeptide repeat protein</fullName>
    </submittedName>
</protein>
<dbReference type="PROSITE" id="PS50005">
    <property type="entry name" value="TPR"/>
    <property type="match status" value="2"/>
</dbReference>
<dbReference type="PANTHER" id="PTHR44227:SF3">
    <property type="entry name" value="PROTEIN O-MANNOSYL-TRANSFERASE TMTC4"/>
    <property type="match status" value="1"/>
</dbReference>
<feature type="repeat" description="TPR" evidence="3">
    <location>
        <begin position="476"/>
        <end position="509"/>
    </location>
</feature>
<name>A0A832I3M3_UNCEI</name>
<dbReference type="Pfam" id="PF13432">
    <property type="entry name" value="TPR_16"/>
    <property type="match status" value="1"/>
</dbReference>